<keyword evidence="1" id="KW-0378">Hydrolase</keyword>
<dbReference type="GO" id="GO:0033883">
    <property type="term" value="F:pyridoxal phosphatase activity"/>
    <property type="evidence" value="ECO:0007669"/>
    <property type="project" value="UniProtKB-EC"/>
</dbReference>
<dbReference type="NCBIfam" id="TIGR01509">
    <property type="entry name" value="HAD-SF-IA-v3"/>
    <property type="match status" value="1"/>
</dbReference>
<accession>A0A3B0RWC6</accession>
<sequence>MIDLRHIDAWVFDLDNTLYDAECQLFAQIDERMTAFIQDRLELPHMQARKLQKDYYVQYGTTMSGLMREHDVEPQQFLDYVHDIDLTVIKPNPSLAAALAGLPGEKYIYTNGSTRHAENVAGALEILHLFDDVYDIKAAQYRPKPDRAPYETFLRQFDLKPGSAVMFEDIAQNLEPPHALGMTTVLVCSDAAWLADEPEEKRPARTGDGGDHIHFQTNDLTAFLKAATTSQNLA</sequence>
<dbReference type="Pfam" id="PF00702">
    <property type="entry name" value="Hydrolase"/>
    <property type="match status" value="1"/>
</dbReference>
<dbReference type="NCBIfam" id="TIGR01993">
    <property type="entry name" value="Pyr-5-nucltdase"/>
    <property type="match status" value="1"/>
</dbReference>
<dbReference type="EC" id="3.1.3.74" evidence="1"/>
<dbReference type="InterPro" id="IPR036412">
    <property type="entry name" value="HAD-like_sf"/>
</dbReference>
<proteinExistence type="predicted"/>
<gene>
    <name evidence="1" type="ORF">MNBD_ALPHA05-1375</name>
</gene>
<dbReference type="SUPFAM" id="SSF56784">
    <property type="entry name" value="HAD-like"/>
    <property type="match status" value="1"/>
</dbReference>
<dbReference type="SFLD" id="SFLDG01129">
    <property type="entry name" value="C1.5:_HAD__Beta-PGM__Phosphata"/>
    <property type="match status" value="1"/>
</dbReference>
<dbReference type="SFLD" id="SFLDS00003">
    <property type="entry name" value="Haloacid_Dehalogenase"/>
    <property type="match status" value="1"/>
</dbReference>
<protein>
    <submittedName>
        <fullName evidence="1">Pyridoxal-5'-phosphate phosphatase, Alphaproteobacterial type</fullName>
        <ecNumber evidence="1">3.1.3.74</ecNumber>
    </submittedName>
</protein>
<organism evidence="1">
    <name type="scientific">hydrothermal vent metagenome</name>
    <dbReference type="NCBI Taxonomy" id="652676"/>
    <lineage>
        <taxon>unclassified sequences</taxon>
        <taxon>metagenomes</taxon>
        <taxon>ecological metagenomes</taxon>
    </lineage>
</organism>
<dbReference type="EMBL" id="UOEH01000099">
    <property type="protein sequence ID" value="VAV92816.1"/>
    <property type="molecule type" value="Genomic_DNA"/>
</dbReference>
<evidence type="ECO:0000313" key="1">
    <source>
        <dbReference type="EMBL" id="VAV92816.1"/>
    </source>
</evidence>
<dbReference type="PANTHER" id="PTHR12725">
    <property type="entry name" value="HALOACID DEHALOGENASE-LIKE HYDROLASE"/>
    <property type="match status" value="1"/>
</dbReference>
<dbReference type="InterPro" id="IPR010237">
    <property type="entry name" value="Pyr-5-nucltdase"/>
</dbReference>
<dbReference type="InterPro" id="IPR006439">
    <property type="entry name" value="HAD-SF_hydro_IA"/>
</dbReference>
<dbReference type="Gene3D" id="1.10.150.450">
    <property type="match status" value="1"/>
</dbReference>
<dbReference type="AlphaFoldDB" id="A0A3B0RWC6"/>
<dbReference type="InterPro" id="IPR023214">
    <property type="entry name" value="HAD_sf"/>
</dbReference>
<reference evidence="1" key="1">
    <citation type="submission" date="2018-06" db="EMBL/GenBank/DDBJ databases">
        <authorList>
            <person name="Zhirakovskaya E."/>
        </authorList>
    </citation>
    <scope>NUCLEOTIDE SEQUENCE</scope>
</reference>
<name>A0A3B0RWC6_9ZZZZ</name>
<dbReference type="Gene3D" id="3.40.50.1000">
    <property type="entry name" value="HAD superfamily/HAD-like"/>
    <property type="match status" value="1"/>
</dbReference>
<dbReference type="PANTHER" id="PTHR12725:SF117">
    <property type="entry name" value="HALOACID DEHALOGENASE-LIKE HYDROLASE"/>
    <property type="match status" value="1"/>
</dbReference>
<dbReference type="SFLD" id="SFLDG01132">
    <property type="entry name" value="C1.5.3:_5'-Nucleotidase_Like"/>
    <property type="match status" value="1"/>
</dbReference>